<dbReference type="CDD" id="cd17058">
    <property type="entry name" value="Ubl_SNRNP25"/>
    <property type="match status" value="1"/>
</dbReference>
<dbReference type="PANTHER" id="PTHR14942">
    <property type="entry name" value="U11/U12 SMALL NUCLEAR RIBONUCLEOPROTEIN 25 KDA PROTEIN"/>
    <property type="match status" value="1"/>
</dbReference>
<dbReference type="AlphaFoldDB" id="A0ABC8SCP7"/>
<feature type="region of interest" description="Disordered" evidence="1">
    <location>
        <begin position="152"/>
        <end position="195"/>
    </location>
</feature>
<feature type="domain" description="SNRNP25 ubiquitin-like" evidence="2">
    <location>
        <begin position="54"/>
        <end position="140"/>
    </location>
</feature>
<evidence type="ECO:0000313" key="3">
    <source>
        <dbReference type="EMBL" id="CAK9154600.1"/>
    </source>
</evidence>
<accession>A0ABC8SCP7</accession>
<evidence type="ECO:0000259" key="2">
    <source>
        <dbReference type="Pfam" id="PF18036"/>
    </source>
</evidence>
<gene>
    <name evidence="3" type="ORF">ILEXP_LOCUS22934</name>
</gene>
<proteinExistence type="predicted"/>
<comment type="caution">
    <text evidence="3">The sequence shown here is derived from an EMBL/GenBank/DDBJ whole genome shotgun (WGS) entry which is preliminary data.</text>
</comment>
<dbReference type="PANTHER" id="PTHR14942:SF9">
    <property type="entry name" value="OS02G0188500 PROTEIN"/>
    <property type="match status" value="1"/>
</dbReference>
<dbReference type="InterPro" id="IPR040610">
    <property type="entry name" value="SNRNP25_ubiquitin"/>
</dbReference>
<organism evidence="3 4">
    <name type="scientific">Ilex paraguariensis</name>
    <name type="common">yerba mate</name>
    <dbReference type="NCBI Taxonomy" id="185542"/>
    <lineage>
        <taxon>Eukaryota</taxon>
        <taxon>Viridiplantae</taxon>
        <taxon>Streptophyta</taxon>
        <taxon>Embryophyta</taxon>
        <taxon>Tracheophyta</taxon>
        <taxon>Spermatophyta</taxon>
        <taxon>Magnoliopsida</taxon>
        <taxon>eudicotyledons</taxon>
        <taxon>Gunneridae</taxon>
        <taxon>Pentapetalae</taxon>
        <taxon>asterids</taxon>
        <taxon>campanulids</taxon>
        <taxon>Aquifoliales</taxon>
        <taxon>Aquifoliaceae</taxon>
        <taxon>Ilex</taxon>
    </lineage>
</organism>
<dbReference type="SUPFAM" id="SSF54236">
    <property type="entry name" value="Ubiquitin-like"/>
    <property type="match status" value="1"/>
</dbReference>
<reference evidence="3 4" key="1">
    <citation type="submission" date="2024-02" db="EMBL/GenBank/DDBJ databases">
        <authorList>
            <person name="Vignale AGUSTIN F."/>
            <person name="Sosa J E."/>
            <person name="Modenutti C."/>
        </authorList>
    </citation>
    <scope>NUCLEOTIDE SEQUENCE [LARGE SCALE GENOMIC DNA]</scope>
</reference>
<evidence type="ECO:0000313" key="4">
    <source>
        <dbReference type="Proteomes" id="UP001642360"/>
    </source>
</evidence>
<dbReference type="Proteomes" id="UP001642360">
    <property type="component" value="Unassembled WGS sequence"/>
</dbReference>
<keyword evidence="4" id="KW-1185">Reference proteome</keyword>
<dbReference type="InterPro" id="IPR039690">
    <property type="entry name" value="SNRNP25"/>
</dbReference>
<protein>
    <recommendedName>
        <fullName evidence="2">SNRNP25 ubiquitin-like domain-containing protein</fullName>
    </recommendedName>
</protein>
<name>A0ABC8SCP7_9AQUA</name>
<dbReference type="Pfam" id="PF18036">
    <property type="entry name" value="Ubiquitin_4"/>
    <property type="match status" value="1"/>
</dbReference>
<dbReference type="EMBL" id="CAUOFW020002547">
    <property type="protein sequence ID" value="CAK9154600.1"/>
    <property type="molecule type" value="Genomic_DNA"/>
</dbReference>
<dbReference type="InterPro" id="IPR029071">
    <property type="entry name" value="Ubiquitin-like_domsf"/>
</dbReference>
<feature type="compositionally biased region" description="Basic and acidic residues" evidence="1">
    <location>
        <begin position="162"/>
        <end position="188"/>
    </location>
</feature>
<feature type="compositionally biased region" description="Basic residues" evidence="1">
    <location>
        <begin position="152"/>
        <end position="161"/>
    </location>
</feature>
<sequence length="264" mass="30076">MQSLERDLEGDFSAKVTYTRNGSLSCAVPFSPLLLIENISRKSFSYNQLPQEPLELTILKLDGSCFDILVAKTATVAELKQAVEAAFSHLPRKEAGKISWPHVWGQFCLSYDGQKLLTDSDYIGAYGIKDADQLQFTRHVSTNYNLVKARSVKQARASKHPRISDSEESKQNGEEDEKHDQEGLKQDQDQDDDDDKGVITHCECKLTHLLRGWFSYRRLASSDMRFEKKSSLSRFTSGFLGSFKNILRVYGNKYDSETEILKWE</sequence>
<dbReference type="Gene3D" id="3.10.20.90">
    <property type="entry name" value="Phosphatidylinositol 3-kinase Catalytic Subunit, Chain A, domain 1"/>
    <property type="match status" value="1"/>
</dbReference>
<evidence type="ECO:0000256" key="1">
    <source>
        <dbReference type="SAM" id="MobiDB-lite"/>
    </source>
</evidence>